<proteinExistence type="predicted"/>
<feature type="transmembrane region" description="Helical" evidence="1">
    <location>
        <begin position="15"/>
        <end position="36"/>
    </location>
</feature>
<keyword evidence="1" id="KW-1133">Transmembrane helix</keyword>
<keyword evidence="1" id="KW-0472">Membrane</keyword>
<organism evidence="2">
    <name type="scientific">marine sediment metagenome</name>
    <dbReference type="NCBI Taxonomy" id="412755"/>
    <lineage>
        <taxon>unclassified sequences</taxon>
        <taxon>metagenomes</taxon>
        <taxon>ecological metagenomes</taxon>
    </lineage>
</organism>
<dbReference type="EMBL" id="LAZR01002093">
    <property type="protein sequence ID" value="KKN34653.1"/>
    <property type="molecule type" value="Genomic_DNA"/>
</dbReference>
<gene>
    <name evidence="2" type="ORF">LCGC14_0791690</name>
</gene>
<evidence type="ECO:0000313" key="2">
    <source>
        <dbReference type="EMBL" id="KKN34653.1"/>
    </source>
</evidence>
<comment type="caution">
    <text evidence="2">The sequence shown here is derived from an EMBL/GenBank/DDBJ whole genome shotgun (WGS) entry which is preliminary data.</text>
</comment>
<keyword evidence="1" id="KW-0812">Transmembrane</keyword>
<name>A0A0F9SZH8_9ZZZZ</name>
<dbReference type="AlphaFoldDB" id="A0A0F9SZH8"/>
<reference evidence="2" key="1">
    <citation type="journal article" date="2015" name="Nature">
        <title>Complex archaea that bridge the gap between prokaryotes and eukaryotes.</title>
        <authorList>
            <person name="Spang A."/>
            <person name="Saw J.H."/>
            <person name="Jorgensen S.L."/>
            <person name="Zaremba-Niedzwiedzka K."/>
            <person name="Martijn J."/>
            <person name="Lind A.E."/>
            <person name="van Eijk R."/>
            <person name="Schleper C."/>
            <person name="Guy L."/>
            <person name="Ettema T.J."/>
        </authorList>
    </citation>
    <scope>NUCLEOTIDE SEQUENCE</scope>
</reference>
<evidence type="ECO:0000256" key="1">
    <source>
        <dbReference type="SAM" id="Phobius"/>
    </source>
</evidence>
<protein>
    <submittedName>
        <fullName evidence="2">Uncharacterized protein</fullName>
    </submittedName>
</protein>
<feature type="transmembrane region" description="Helical" evidence="1">
    <location>
        <begin position="48"/>
        <end position="68"/>
    </location>
</feature>
<feature type="transmembrane region" description="Helical" evidence="1">
    <location>
        <begin position="74"/>
        <end position="92"/>
    </location>
</feature>
<accession>A0A0F9SZH8</accession>
<sequence>MAQAFAIGAPSTEEVTAVGIGGVTAGITGVVEGVIVKMAPKMGSAAPILTWGTLLGVPLMGAMGALFTRGLLGNMFQGMAAGGTAILGYALPELVAPTIGRKTANPTPEQIAALAASGNIKQLPAGPSGAAQRAQIGVKSTLEF</sequence>